<keyword evidence="2" id="KW-0560">Oxidoreductase</keyword>
<evidence type="ECO:0000256" key="2">
    <source>
        <dbReference type="ARBA" id="ARBA00023002"/>
    </source>
</evidence>
<name>A0ABZ2AFP7_STRNV</name>
<dbReference type="EMBL" id="CP109495">
    <property type="protein sequence ID" value="WUX56911.1"/>
    <property type="molecule type" value="Genomic_DNA"/>
</dbReference>
<dbReference type="Proteomes" id="UP001432209">
    <property type="component" value="Chromosome"/>
</dbReference>
<protein>
    <submittedName>
        <fullName evidence="4">SDR family oxidoreductase</fullName>
    </submittedName>
</protein>
<dbReference type="PRINTS" id="PR00081">
    <property type="entry name" value="GDHRDH"/>
</dbReference>
<dbReference type="CDD" id="cd05233">
    <property type="entry name" value="SDR_c"/>
    <property type="match status" value="1"/>
</dbReference>
<evidence type="ECO:0000313" key="5">
    <source>
        <dbReference type="Proteomes" id="UP001432209"/>
    </source>
</evidence>
<dbReference type="Gene3D" id="3.40.50.720">
    <property type="entry name" value="NAD(P)-binding Rossmann-like Domain"/>
    <property type="match status" value="1"/>
</dbReference>
<keyword evidence="5" id="KW-1185">Reference proteome</keyword>
<evidence type="ECO:0000256" key="3">
    <source>
        <dbReference type="SAM" id="MobiDB-lite"/>
    </source>
</evidence>
<gene>
    <name evidence="4" type="ORF">OG442_38220</name>
</gene>
<reference evidence="4" key="1">
    <citation type="submission" date="2022-10" db="EMBL/GenBank/DDBJ databases">
        <title>The complete genomes of actinobacterial strains from the NBC collection.</title>
        <authorList>
            <person name="Joergensen T.S."/>
            <person name="Alvarez Arevalo M."/>
            <person name="Sterndorff E.B."/>
            <person name="Faurdal D."/>
            <person name="Vuksanovic O."/>
            <person name="Mourched A.-S."/>
            <person name="Charusanti P."/>
            <person name="Shaw S."/>
            <person name="Blin K."/>
            <person name="Weber T."/>
        </authorList>
    </citation>
    <scope>NUCLEOTIDE SEQUENCE</scope>
    <source>
        <strain evidence="4">NBC_01432</strain>
    </source>
</reference>
<dbReference type="PANTHER" id="PTHR24321">
    <property type="entry name" value="DEHYDROGENASES, SHORT CHAIN"/>
    <property type="match status" value="1"/>
</dbReference>
<dbReference type="InterPro" id="IPR002347">
    <property type="entry name" value="SDR_fam"/>
</dbReference>
<organism evidence="4 5">
    <name type="scientific">Streptomyces niveus</name>
    <name type="common">Streptomyces spheroides</name>
    <dbReference type="NCBI Taxonomy" id="193462"/>
    <lineage>
        <taxon>Bacteria</taxon>
        <taxon>Bacillati</taxon>
        <taxon>Actinomycetota</taxon>
        <taxon>Actinomycetes</taxon>
        <taxon>Kitasatosporales</taxon>
        <taxon>Streptomycetaceae</taxon>
        <taxon>Streptomyces</taxon>
    </lineage>
</organism>
<dbReference type="PANTHER" id="PTHR24321:SF8">
    <property type="entry name" value="ESTRADIOL 17-BETA-DEHYDROGENASE 8-RELATED"/>
    <property type="match status" value="1"/>
</dbReference>
<dbReference type="InterPro" id="IPR036291">
    <property type="entry name" value="NAD(P)-bd_dom_sf"/>
</dbReference>
<dbReference type="SUPFAM" id="SSF51735">
    <property type="entry name" value="NAD(P)-binding Rossmann-fold domains"/>
    <property type="match status" value="1"/>
</dbReference>
<feature type="region of interest" description="Disordered" evidence="3">
    <location>
        <begin position="1"/>
        <end position="63"/>
    </location>
</feature>
<evidence type="ECO:0000313" key="4">
    <source>
        <dbReference type="EMBL" id="WUX56911.1"/>
    </source>
</evidence>
<proteinExistence type="inferred from homology"/>
<comment type="similarity">
    <text evidence="1">Belongs to the short-chain dehydrogenases/reductases (SDR) family.</text>
</comment>
<evidence type="ECO:0000256" key="1">
    <source>
        <dbReference type="ARBA" id="ARBA00006484"/>
    </source>
</evidence>
<dbReference type="Pfam" id="PF13561">
    <property type="entry name" value="adh_short_C2"/>
    <property type="match status" value="1"/>
</dbReference>
<accession>A0ABZ2AFP7</accession>
<sequence length="162" mass="16235">MVGPPRAGPAGQVANPGPPPRDIGAPDPASRPGHNPHAASRAAEPPPSAPPGVHATERTTWPTIRLTRSGLGSYTSSKGGVTGLVQAAAIENGTHGIRVVALAPGMGEWAVAKAEFGRQGIDALRRMATPDEMASAALGLASPDFAFQTGSVLVDGGQLAGI</sequence>